<evidence type="ECO:0000256" key="2">
    <source>
        <dbReference type="RuleBase" id="RU000363"/>
    </source>
</evidence>
<keyword evidence="1" id="KW-0560">Oxidoreductase</keyword>
<sequence>MSANQTASKSGTDHDPLATPDFTPADVPSQAGKTIVITGGDGGLGKQSAKALAAASAKVIIACRNLERAKAALDEISSVAAADQPILVHLDLGDLASVRDCAAEIRDHTSTIDVLVNNAGLMAVPYRETKDGFESQIGINHLGHFALTGRLLPELLAADAGRVVTVTSIMHNQGKLDVEDLNYKRRKYFRINAYVQSKLANLLFTAEMARRTESANLSLISVGAHPGAAATDLFDPVVPTLGLRRMVRQIVAMSAKSAEEGAYSTLYAAAMPDVRNNDFLGPSEFGGVKGPVSRCPRSKDADDHQLALALWDKSIALTGVDYSELER</sequence>
<dbReference type="KEGG" id="asd:AS9A_0699"/>
<dbReference type="SUPFAM" id="SSF51735">
    <property type="entry name" value="NAD(P)-binding Rossmann-fold domains"/>
    <property type="match status" value="1"/>
</dbReference>
<dbReference type="InterPro" id="IPR002347">
    <property type="entry name" value="SDR_fam"/>
</dbReference>
<evidence type="ECO:0000256" key="1">
    <source>
        <dbReference type="ARBA" id="ARBA00023002"/>
    </source>
</evidence>
<dbReference type="PANTHER" id="PTHR43157:SF31">
    <property type="entry name" value="PHOSPHATIDYLINOSITOL-GLYCAN BIOSYNTHESIS CLASS F PROTEIN"/>
    <property type="match status" value="1"/>
</dbReference>
<accession>F6EKI2</accession>
<organism evidence="4 5">
    <name type="scientific">Hoyosella subflava (strain DSM 45089 / JCM 17490 / NBRC 109087 / DQS3-9A1)</name>
    <name type="common">Amycolicicoccus subflavus</name>
    <dbReference type="NCBI Taxonomy" id="443218"/>
    <lineage>
        <taxon>Bacteria</taxon>
        <taxon>Bacillati</taxon>
        <taxon>Actinomycetota</taxon>
        <taxon>Actinomycetes</taxon>
        <taxon>Mycobacteriales</taxon>
        <taxon>Hoyosellaceae</taxon>
        <taxon>Hoyosella</taxon>
    </lineage>
</organism>
<dbReference type="GO" id="GO:0016491">
    <property type="term" value="F:oxidoreductase activity"/>
    <property type="evidence" value="ECO:0007669"/>
    <property type="project" value="UniProtKB-KW"/>
</dbReference>
<dbReference type="OrthoDB" id="4577644at2"/>
<proteinExistence type="inferred from homology"/>
<evidence type="ECO:0000256" key="3">
    <source>
        <dbReference type="SAM" id="MobiDB-lite"/>
    </source>
</evidence>
<keyword evidence="5" id="KW-1185">Reference proteome</keyword>
<dbReference type="PRINTS" id="PR00080">
    <property type="entry name" value="SDRFAMILY"/>
</dbReference>
<protein>
    <submittedName>
        <fullName evidence="4">Putative short-chain dehydrogenase/reductase</fullName>
    </submittedName>
</protein>
<dbReference type="AlphaFoldDB" id="F6EKI2"/>
<name>F6EKI2_HOYSD</name>
<gene>
    <name evidence="4" type="ordered locus">AS9A_0699</name>
</gene>
<dbReference type="RefSeq" id="WP_013805502.1">
    <property type="nucleotide sequence ID" value="NC_015564.1"/>
</dbReference>
<dbReference type="eggNOG" id="COG1028">
    <property type="taxonomic scope" value="Bacteria"/>
</dbReference>
<dbReference type="InterPro" id="IPR036291">
    <property type="entry name" value="NAD(P)-bd_dom_sf"/>
</dbReference>
<dbReference type="STRING" id="443218.AS9A_0699"/>
<reference evidence="4 5" key="1">
    <citation type="journal article" date="2011" name="J. Bacteriol.">
        <title>Complete genome sequence of Amycolicicoccus subflavus DQS3-9A1T, an actinomycete isolated from crude oil-polluted soil.</title>
        <authorList>
            <person name="Cai M."/>
            <person name="Chen W.M."/>
            <person name="Nie Y."/>
            <person name="Chi C.Q."/>
            <person name="Wang Y.N."/>
            <person name="Tang Y.Q."/>
            <person name="Li G.Y."/>
            <person name="Wu X.L."/>
        </authorList>
    </citation>
    <scope>NUCLEOTIDE SEQUENCE [LARGE SCALE GENOMIC DNA]</scope>
    <source>
        <strain evidence="5">DSM 45089 / DQS3-9A1</strain>
    </source>
</reference>
<dbReference type="Gene3D" id="3.40.50.720">
    <property type="entry name" value="NAD(P)-binding Rossmann-like Domain"/>
    <property type="match status" value="1"/>
</dbReference>
<dbReference type="HOGENOM" id="CLU_010194_44_2_11"/>
<dbReference type="PRINTS" id="PR00081">
    <property type="entry name" value="GDHRDH"/>
</dbReference>
<evidence type="ECO:0000313" key="5">
    <source>
        <dbReference type="Proteomes" id="UP000009235"/>
    </source>
</evidence>
<feature type="region of interest" description="Disordered" evidence="3">
    <location>
        <begin position="1"/>
        <end position="27"/>
    </location>
</feature>
<dbReference type="PANTHER" id="PTHR43157">
    <property type="entry name" value="PHOSPHATIDYLINOSITOL-GLYCAN BIOSYNTHESIS CLASS F PROTEIN-RELATED"/>
    <property type="match status" value="1"/>
</dbReference>
<evidence type="ECO:0000313" key="4">
    <source>
        <dbReference type="EMBL" id="AEF39153.1"/>
    </source>
</evidence>
<dbReference type="EMBL" id="CP002786">
    <property type="protein sequence ID" value="AEF39153.1"/>
    <property type="molecule type" value="Genomic_DNA"/>
</dbReference>
<dbReference type="Pfam" id="PF00106">
    <property type="entry name" value="adh_short"/>
    <property type="match status" value="1"/>
</dbReference>
<feature type="compositionally biased region" description="Polar residues" evidence="3">
    <location>
        <begin position="1"/>
        <end position="10"/>
    </location>
</feature>
<dbReference type="Proteomes" id="UP000009235">
    <property type="component" value="Chromosome"/>
</dbReference>
<comment type="similarity">
    <text evidence="2">Belongs to the short-chain dehydrogenases/reductases (SDR) family.</text>
</comment>
<dbReference type="NCBIfam" id="NF004846">
    <property type="entry name" value="PRK06197.1"/>
    <property type="match status" value="1"/>
</dbReference>